<proteinExistence type="predicted"/>
<accession>X1G530</accession>
<dbReference type="EMBL" id="BARU01005685">
    <property type="protein sequence ID" value="GAH39940.1"/>
    <property type="molecule type" value="Genomic_DNA"/>
</dbReference>
<organism evidence="1">
    <name type="scientific">marine sediment metagenome</name>
    <dbReference type="NCBI Taxonomy" id="412755"/>
    <lineage>
        <taxon>unclassified sequences</taxon>
        <taxon>metagenomes</taxon>
        <taxon>ecological metagenomes</taxon>
    </lineage>
</organism>
<sequence length="89" mass="10404">KLNESVKTYMRTDKPAYPDFLKKLENWIAQITDDRLKSYAVYECPDDKIIESMAALAKRYNFYASVEGYTYTMELLTEADAAIKDFLKK</sequence>
<reference evidence="1" key="1">
    <citation type="journal article" date="2014" name="Front. Microbiol.">
        <title>High frequency of phylogenetically diverse reductive dehalogenase-homologous genes in deep subseafloor sedimentary metagenomes.</title>
        <authorList>
            <person name="Kawai M."/>
            <person name="Futagami T."/>
            <person name="Toyoda A."/>
            <person name="Takaki Y."/>
            <person name="Nishi S."/>
            <person name="Hori S."/>
            <person name="Arai W."/>
            <person name="Tsubouchi T."/>
            <person name="Morono Y."/>
            <person name="Uchiyama I."/>
            <person name="Ito T."/>
            <person name="Fujiyama A."/>
            <person name="Inagaki F."/>
            <person name="Takami H."/>
        </authorList>
    </citation>
    <scope>NUCLEOTIDE SEQUENCE</scope>
    <source>
        <strain evidence="1">Expedition CK06-06</strain>
    </source>
</reference>
<feature type="non-terminal residue" evidence="1">
    <location>
        <position position="1"/>
    </location>
</feature>
<comment type="caution">
    <text evidence="1">The sequence shown here is derived from an EMBL/GenBank/DDBJ whole genome shotgun (WGS) entry which is preliminary data.</text>
</comment>
<name>X1G530_9ZZZZ</name>
<protein>
    <submittedName>
        <fullName evidence="1">Uncharacterized protein</fullName>
    </submittedName>
</protein>
<gene>
    <name evidence="1" type="ORF">S03H2_11120</name>
</gene>
<evidence type="ECO:0000313" key="1">
    <source>
        <dbReference type="EMBL" id="GAH39940.1"/>
    </source>
</evidence>
<dbReference type="AlphaFoldDB" id="X1G530"/>